<comment type="similarity">
    <text evidence="2">Belongs to the bacterial solute-binding protein 1 family.</text>
</comment>
<name>F5XKX6_MICPN</name>
<organism evidence="6 7">
    <name type="scientific">Microlunatus phosphovorus (strain ATCC 700054 / DSM 10555 / JCM 9379 / NBRC 101784 / NCIMB 13414 / VKM Ac-1990 / NM-1)</name>
    <dbReference type="NCBI Taxonomy" id="1032480"/>
    <lineage>
        <taxon>Bacteria</taxon>
        <taxon>Bacillati</taxon>
        <taxon>Actinomycetota</taxon>
        <taxon>Actinomycetes</taxon>
        <taxon>Propionibacteriales</taxon>
        <taxon>Propionibacteriaceae</taxon>
        <taxon>Microlunatus</taxon>
    </lineage>
</organism>
<evidence type="ECO:0000256" key="3">
    <source>
        <dbReference type="ARBA" id="ARBA00022448"/>
    </source>
</evidence>
<dbReference type="Pfam" id="PF01547">
    <property type="entry name" value="SBP_bac_1"/>
    <property type="match status" value="1"/>
</dbReference>
<dbReference type="eggNOG" id="COG1653">
    <property type="taxonomic scope" value="Bacteria"/>
</dbReference>
<dbReference type="PANTHER" id="PTHR43649:SF31">
    <property type="entry name" value="SN-GLYCEROL-3-PHOSPHATE-BINDING PERIPLASMIC PROTEIN UGPB"/>
    <property type="match status" value="1"/>
</dbReference>
<evidence type="ECO:0000256" key="4">
    <source>
        <dbReference type="ARBA" id="ARBA00022729"/>
    </source>
</evidence>
<dbReference type="NCBIfam" id="TIGR01409">
    <property type="entry name" value="TAT_signal_seq"/>
    <property type="match status" value="1"/>
</dbReference>
<dbReference type="EMBL" id="AP012204">
    <property type="protein sequence ID" value="BAK33664.1"/>
    <property type="molecule type" value="Genomic_DNA"/>
</dbReference>
<dbReference type="InterPro" id="IPR006059">
    <property type="entry name" value="SBP"/>
</dbReference>
<dbReference type="AlphaFoldDB" id="F5XKX6"/>
<dbReference type="KEGG" id="mph:MLP_06500"/>
<dbReference type="InterPro" id="IPR050490">
    <property type="entry name" value="Bact_solute-bd_prot1"/>
</dbReference>
<reference evidence="6 7" key="1">
    <citation type="submission" date="2011-05" db="EMBL/GenBank/DDBJ databases">
        <title>Whole genome sequence of Microlunatus phosphovorus NM-1.</title>
        <authorList>
            <person name="Hosoyama A."/>
            <person name="Sasaki K."/>
            <person name="Harada T."/>
            <person name="Igarashi R."/>
            <person name="Kawakoshi A."/>
            <person name="Sasagawa M."/>
            <person name="Fukada J."/>
            <person name="Nakamura S."/>
            <person name="Katano Y."/>
            <person name="Hanada S."/>
            <person name="Kamagata Y."/>
            <person name="Nakamura N."/>
            <person name="Yamazaki S."/>
            <person name="Fujita N."/>
        </authorList>
    </citation>
    <scope>NUCLEOTIDE SEQUENCE [LARGE SCALE GENOMIC DNA]</scope>
    <source>
        <strain evidence="7">ATCC 700054 / DSM 10555 / JCM 9379 / NBRC 101784 / NCIMB 13414 / VKM Ac-1990 / NM-1</strain>
    </source>
</reference>
<dbReference type="PANTHER" id="PTHR43649">
    <property type="entry name" value="ARABINOSE-BINDING PROTEIN-RELATED"/>
    <property type="match status" value="1"/>
</dbReference>
<dbReference type="Gene3D" id="3.40.190.10">
    <property type="entry name" value="Periplasmic binding protein-like II"/>
    <property type="match status" value="1"/>
</dbReference>
<dbReference type="GO" id="GO:0030313">
    <property type="term" value="C:cell envelope"/>
    <property type="evidence" value="ECO:0007669"/>
    <property type="project" value="UniProtKB-SubCell"/>
</dbReference>
<dbReference type="STRING" id="1032480.MLP_06500"/>
<protein>
    <submittedName>
        <fullName evidence="6">Putative sugar ABC transporter substrate-binding protein</fullName>
    </submittedName>
</protein>
<dbReference type="InterPro" id="IPR019546">
    <property type="entry name" value="TAT_signal_bac_arc"/>
</dbReference>
<evidence type="ECO:0000313" key="7">
    <source>
        <dbReference type="Proteomes" id="UP000007947"/>
    </source>
</evidence>
<sequence length="453" mass="48219">MADHAYNQIRRLSRRRFLTTSALAGAGVAGGGALLAGCGNSASSGSSDSGESGRKASGSMTWSAWANPGEAERFREYTKQWNERTGVNATFQLVVGDYLAKLMTQLAGGAAPDAFYAGDDQLTKMIETNNVLALDDFLASDQATGQFTDHFAGLTGWMKGPDGKVYGLPNDCNPIVLWFNKNILNEAGVEDPAAQQEAGTWTLDAFGDLLTKVKASTGKAGNVIEAGWWGFWMGWLSAQGGTLFDEDGKAVFDTDAKSQATLEWIIEQLKSGTMLFGGSLPKGQGVDAMFYASQLATMSYGRWVLPNLRKVKAKVDYDLVVLPSEDGKSIPSVPVGTSSIAVNAKAKNPEAAQLFVSDYTNLEGQKFRLSGGGNALPTLPGLESIATENNDPPHGGWFNDLTKVGWGTPKAIYSSPEVGSRLPLLVTKLFGRESLPTLTAKSFSEQVVGLLNG</sequence>
<dbReference type="HOGENOM" id="CLU_031285_10_5_11"/>
<evidence type="ECO:0000256" key="2">
    <source>
        <dbReference type="ARBA" id="ARBA00008520"/>
    </source>
</evidence>
<dbReference type="InterPro" id="IPR006311">
    <property type="entry name" value="TAT_signal"/>
</dbReference>
<gene>
    <name evidence="6" type="ordered locus">MLP_06500</name>
</gene>
<comment type="subcellular location">
    <subcellularLocation>
        <location evidence="1">Cell envelope</location>
    </subcellularLocation>
</comment>
<dbReference type="PROSITE" id="PS51318">
    <property type="entry name" value="TAT"/>
    <property type="match status" value="1"/>
</dbReference>
<feature type="region of interest" description="Disordered" evidence="5">
    <location>
        <begin position="42"/>
        <end position="62"/>
    </location>
</feature>
<dbReference type="RefSeq" id="WP_013861553.1">
    <property type="nucleotide sequence ID" value="NC_015635.1"/>
</dbReference>
<dbReference type="Proteomes" id="UP000007947">
    <property type="component" value="Chromosome"/>
</dbReference>
<evidence type="ECO:0000256" key="1">
    <source>
        <dbReference type="ARBA" id="ARBA00004196"/>
    </source>
</evidence>
<evidence type="ECO:0000313" key="6">
    <source>
        <dbReference type="EMBL" id="BAK33664.1"/>
    </source>
</evidence>
<evidence type="ECO:0000256" key="5">
    <source>
        <dbReference type="SAM" id="MobiDB-lite"/>
    </source>
</evidence>
<dbReference type="SUPFAM" id="SSF53850">
    <property type="entry name" value="Periplasmic binding protein-like II"/>
    <property type="match status" value="1"/>
</dbReference>
<keyword evidence="7" id="KW-1185">Reference proteome</keyword>
<keyword evidence="4" id="KW-0732">Signal</keyword>
<accession>F5XKX6</accession>
<proteinExistence type="inferred from homology"/>
<dbReference type="OrthoDB" id="2531053at2"/>
<keyword evidence="3" id="KW-0813">Transport</keyword>